<dbReference type="Proteomes" id="UP000054937">
    <property type="component" value="Unassembled WGS sequence"/>
</dbReference>
<protein>
    <submittedName>
        <fullName evidence="3">Uncharacterized protein</fullName>
    </submittedName>
</protein>
<feature type="coiled-coil region" evidence="1">
    <location>
        <begin position="7"/>
        <end position="141"/>
    </location>
</feature>
<dbReference type="EMBL" id="LDAU01000241">
    <property type="protein sequence ID" value="KRW98539.1"/>
    <property type="molecule type" value="Genomic_DNA"/>
</dbReference>
<keyword evidence="4" id="KW-1185">Reference proteome</keyword>
<organism evidence="3 4">
    <name type="scientific">Pseudocohnilembus persalinus</name>
    <name type="common">Ciliate</name>
    <dbReference type="NCBI Taxonomy" id="266149"/>
    <lineage>
        <taxon>Eukaryota</taxon>
        <taxon>Sar</taxon>
        <taxon>Alveolata</taxon>
        <taxon>Ciliophora</taxon>
        <taxon>Intramacronucleata</taxon>
        <taxon>Oligohymenophorea</taxon>
        <taxon>Scuticociliatia</taxon>
        <taxon>Philasterida</taxon>
        <taxon>Pseudocohnilembidae</taxon>
        <taxon>Pseudocohnilembus</taxon>
    </lineage>
</organism>
<dbReference type="OMA" id="DFMKFGR"/>
<gene>
    <name evidence="3" type="ORF">PPERSA_07353</name>
</gene>
<feature type="compositionally biased region" description="Polar residues" evidence="2">
    <location>
        <begin position="316"/>
        <end position="334"/>
    </location>
</feature>
<comment type="caution">
    <text evidence="3">The sequence shown here is derived from an EMBL/GenBank/DDBJ whole genome shotgun (WGS) entry which is preliminary data.</text>
</comment>
<evidence type="ECO:0000313" key="4">
    <source>
        <dbReference type="Proteomes" id="UP000054937"/>
    </source>
</evidence>
<evidence type="ECO:0000256" key="1">
    <source>
        <dbReference type="SAM" id="Coils"/>
    </source>
</evidence>
<feature type="region of interest" description="Disordered" evidence="2">
    <location>
        <begin position="309"/>
        <end position="334"/>
    </location>
</feature>
<keyword evidence="1" id="KW-0175">Coiled coil</keyword>
<accession>A0A0V0Q8P2</accession>
<evidence type="ECO:0000313" key="3">
    <source>
        <dbReference type="EMBL" id="KRW98539.1"/>
    </source>
</evidence>
<dbReference type="AlphaFoldDB" id="A0A0V0Q8P2"/>
<dbReference type="InParanoid" id="A0A0V0Q8P2"/>
<evidence type="ECO:0000256" key="2">
    <source>
        <dbReference type="SAM" id="MobiDB-lite"/>
    </source>
</evidence>
<sequence>MTNYKEIKKIEALVKLNEQNRKQKELEDKIIEQNTQILELNKSKQDYKAKVKFLIEKIEIIQQDLEKKLDTTLQYNDDLYQNFQNTLKENQELQNRILELEQENLQIQQAFRQAYNNDLIIKATEKKVETIEHNISRIEEHSNVIPDFEKKIRYLKEDQNQKLEIISYCMEYVETQLKKTVYTLDKILENEQIQYLINSNKCLNFIELYDVINMTKCQEIKKILGRLDLGPLFGQILERFCQISVAIANEQFVLPMYEKIEKMEKIIQQFQYILPKISVKVQEKLQNNVNTPIVSTNRQQQQINQNNNNFNPLQAYLSNNNRSENPSQNQSQDVNSNFNQIQESIKMNNFVEDLFKKISYTFTEIFEKQNFENSQKQELSQYMQENINVIKNMENIQHNILSELQKTKLEISKYTTLDRHQESSQTHI</sequence>
<proteinExistence type="predicted"/>
<name>A0A0V0Q8P2_PSEPJ</name>
<reference evidence="3 4" key="1">
    <citation type="journal article" date="2015" name="Sci. Rep.">
        <title>Genome of the facultative scuticociliatosis pathogen Pseudocohnilembus persalinus provides insight into its virulence through horizontal gene transfer.</title>
        <authorList>
            <person name="Xiong J."/>
            <person name="Wang G."/>
            <person name="Cheng J."/>
            <person name="Tian M."/>
            <person name="Pan X."/>
            <person name="Warren A."/>
            <person name="Jiang C."/>
            <person name="Yuan D."/>
            <person name="Miao W."/>
        </authorList>
    </citation>
    <scope>NUCLEOTIDE SEQUENCE [LARGE SCALE GENOMIC DNA]</scope>
    <source>
        <strain evidence="3">36N120E</strain>
    </source>
</reference>